<dbReference type="AlphaFoldDB" id="A0A1U7M0Z6"/>
<feature type="transmembrane region" description="Helical" evidence="1">
    <location>
        <begin position="6"/>
        <end position="23"/>
    </location>
</feature>
<dbReference type="EMBL" id="MJIH01000001">
    <property type="protein sequence ID" value="OLR65247.1"/>
    <property type="molecule type" value="Genomic_DNA"/>
</dbReference>
<evidence type="ECO:0000256" key="1">
    <source>
        <dbReference type="SAM" id="Phobius"/>
    </source>
</evidence>
<protein>
    <submittedName>
        <fullName evidence="2">Uncharacterized protein</fullName>
    </submittedName>
</protein>
<name>A0A1U7M0Z6_9FIRM</name>
<proteinExistence type="predicted"/>
<keyword evidence="1" id="KW-1133">Transmembrane helix</keyword>
<evidence type="ECO:0000313" key="2">
    <source>
        <dbReference type="EMBL" id="OLR65247.1"/>
    </source>
</evidence>
<accession>A0A1U7M0Z6</accession>
<evidence type="ECO:0000313" key="3">
    <source>
        <dbReference type="Proteomes" id="UP000187166"/>
    </source>
</evidence>
<organism evidence="2 3">
    <name type="scientific">Peptoniphilus porci</name>
    <dbReference type="NCBI Taxonomy" id="2652280"/>
    <lineage>
        <taxon>Bacteria</taxon>
        <taxon>Bacillati</taxon>
        <taxon>Bacillota</taxon>
        <taxon>Tissierellia</taxon>
        <taxon>Tissierellales</taxon>
        <taxon>Peptoniphilaceae</taxon>
        <taxon>Peptoniphilus</taxon>
    </lineage>
</organism>
<feature type="transmembrane region" description="Helical" evidence="1">
    <location>
        <begin position="35"/>
        <end position="52"/>
    </location>
</feature>
<gene>
    <name evidence="2" type="ORF">BIV18_06840</name>
</gene>
<reference evidence="2 3" key="1">
    <citation type="journal article" date="2016" name="Appl. Environ. Microbiol.">
        <title>Function and Phylogeny of Bacterial Butyryl Coenzyme A:Acetate Transferases and Their Diversity in the Proximal Colon of Swine.</title>
        <authorList>
            <person name="Trachsel J."/>
            <person name="Bayles D.O."/>
            <person name="Looft T."/>
            <person name="Levine U.Y."/>
            <person name="Allen H.K."/>
        </authorList>
    </citation>
    <scope>NUCLEOTIDE SEQUENCE [LARGE SCALE GENOMIC DNA]</scope>
    <source>
        <strain evidence="2 3">35-6-1</strain>
    </source>
</reference>
<keyword evidence="3" id="KW-1185">Reference proteome</keyword>
<comment type="caution">
    <text evidence="2">The sequence shown here is derived from an EMBL/GenBank/DDBJ whole genome shotgun (WGS) entry which is preliminary data.</text>
</comment>
<keyword evidence="1" id="KW-0812">Transmembrane</keyword>
<feature type="transmembrane region" description="Helical" evidence="1">
    <location>
        <begin position="64"/>
        <end position="81"/>
    </location>
</feature>
<keyword evidence="1" id="KW-0472">Membrane</keyword>
<sequence length="85" mass="9883">MKSYPFKVHAFWQILNIFVLITISESVKNHRSPIIVALPGLFALVLNLIWIKKERDNWSKGYKIAMGVYIVVLILFTISMVRMSM</sequence>
<dbReference type="Proteomes" id="UP000187166">
    <property type="component" value="Unassembled WGS sequence"/>
</dbReference>
<dbReference type="STRING" id="1465756.BIV18_06840"/>